<sequence length="148" mass="16465">MTREQAAADSHRVIATARGWLGTPYHDQASLKGVGCDCLGLARGVWRDVVGDEPFPMPPYSRDWGETGSREILAEGARRMMIELPFADARPGALVLFRMRPGAIAKHVGILTAPDRFIHAYERLGVIEEPLTPAWHRRIAFVFLFPSV</sequence>
<dbReference type="EMBL" id="JACOQL010000011">
    <property type="protein sequence ID" value="MBC9248620.1"/>
    <property type="molecule type" value="Genomic_DNA"/>
</dbReference>
<organism evidence="6 7">
    <name type="scientific">Paracoccus amoyensis</name>
    <dbReference type="NCBI Taxonomy" id="2760093"/>
    <lineage>
        <taxon>Bacteria</taxon>
        <taxon>Pseudomonadati</taxon>
        <taxon>Pseudomonadota</taxon>
        <taxon>Alphaproteobacteria</taxon>
        <taxon>Rhodobacterales</taxon>
        <taxon>Paracoccaceae</taxon>
        <taxon>Paracoccus</taxon>
    </lineage>
</organism>
<keyword evidence="3" id="KW-0378">Hydrolase</keyword>
<dbReference type="PROSITE" id="PS51935">
    <property type="entry name" value="NLPC_P60"/>
    <property type="match status" value="1"/>
</dbReference>
<dbReference type="GO" id="GO:0008234">
    <property type="term" value="F:cysteine-type peptidase activity"/>
    <property type="evidence" value="ECO:0007669"/>
    <property type="project" value="UniProtKB-KW"/>
</dbReference>
<feature type="domain" description="NlpC/P60" evidence="5">
    <location>
        <begin position="7"/>
        <end position="146"/>
    </location>
</feature>
<proteinExistence type="inferred from homology"/>
<keyword evidence="7" id="KW-1185">Reference proteome</keyword>
<evidence type="ECO:0000259" key="5">
    <source>
        <dbReference type="PROSITE" id="PS51935"/>
    </source>
</evidence>
<gene>
    <name evidence="6" type="ORF">H4P12_18340</name>
</gene>
<dbReference type="Pfam" id="PF00877">
    <property type="entry name" value="NLPC_P60"/>
    <property type="match status" value="1"/>
</dbReference>
<dbReference type="NCBIfam" id="TIGR02219">
    <property type="entry name" value="phage_NlpC_fam"/>
    <property type="match status" value="1"/>
</dbReference>
<dbReference type="Proteomes" id="UP000608594">
    <property type="component" value="Unassembled WGS sequence"/>
</dbReference>
<keyword evidence="4" id="KW-0788">Thiol protease</keyword>
<dbReference type="InterPro" id="IPR000064">
    <property type="entry name" value="NLP_P60_dom"/>
</dbReference>
<evidence type="ECO:0000313" key="7">
    <source>
        <dbReference type="Proteomes" id="UP000608594"/>
    </source>
</evidence>
<dbReference type="AlphaFoldDB" id="A0A926JDV3"/>
<dbReference type="InterPro" id="IPR011929">
    <property type="entry name" value="Phage_pept_NlpC/P60"/>
</dbReference>
<evidence type="ECO:0000313" key="6">
    <source>
        <dbReference type="EMBL" id="MBC9248620.1"/>
    </source>
</evidence>
<protein>
    <submittedName>
        <fullName evidence="6">C40 family peptidase</fullName>
    </submittedName>
</protein>
<keyword evidence="2" id="KW-0645">Protease</keyword>
<evidence type="ECO:0000256" key="2">
    <source>
        <dbReference type="ARBA" id="ARBA00022670"/>
    </source>
</evidence>
<dbReference type="InterPro" id="IPR038765">
    <property type="entry name" value="Papain-like_cys_pep_sf"/>
</dbReference>
<dbReference type="GO" id="GO:0006508">
    <property type="term" value="P:proteolysis"/>
    <property type="evidence" value="ECO:0007669"/>
    <property type="project" value="UniProtKB-KW"/>
</dbReference>
<evidence type="ECO:0000256" key="1">
    <source>
        <dbReference type="ARBA" id="ARBA00007074"/>
    </source>
</evidence>
<name>A0A926JDV3_9RHOB</name>
<accession>A0A926JDV3</accession>
<dbReference type="Gene3D" id="3.90.1720.10">
    <property type="entry name" value="endopeptidase domain like (from Nostoc punctiforme)"/>
    <property type="match status" value="1"/>
</dbReference>
<dbReference type="RefSeq" id="WP_187795082.1">
    <property type="nucleotide sequence ID" value="NZ_JACOQL010000011.1"/>
</dbReference>
<evidence type="ECO:0000256" key="3">
    <source>
        <dbReference type="ARBA" id="ARBA00022801"/>
    </source>
</evidence>
<comment type="caution">
    <text evidence="6">The sequence shown here is derived from an EMBL/GenBank/DDBJ whole genome shotgun (WGS) entry which is preliminary data.</text>
</comment>
<comment type="similarity">
    <text evidence="1">Belongs to the peptidase C40 family.</text>
</comment>
<reference evidence="6" key="1">
    <citation type="submission" date="2020-08" db="EMBL/GenBank/DDBJ databases">
        <title>Paracoccus amoyensis sp. nov., isolated from the surface seawater at coast of Xiamen, Fujian.</title>
        <authorList>
            <person name="Lyu L."/>
        </authorList>
    </citation>
    <scope>NUCLEOTIDE SEQUENCE</scope>
    <source>
        <strain evidence="6">11-3</strain>
    </source>
</reference>
<dbReference type="SUPFAM" id="SSF54001">
    <property type="entry name" value="Cysteine proteinases"/>
    <property type="match status" value="1"/>
</dbReference>
<evidence type="ECO:0000256" key="4">
    <source>
        <dbReference type="ARBA" id="ARBA00022807"/>
    </source>
</evidence>